<organism evidence="3 4">
    <name type="scientific">Chishuiella changwenlii</name>
    <dbReference type="NCBI Taxonomy" id="1434701"/>
    <lineage>
        <taxon>Bacteria</taxon>
        <taxon>Pseudomonadati</taxon>
        <taxon>Bacteroidota</taxon>
        <taxon>Flavobacteriia</taxon>
        <taxon>Flavobacteriales</taxon>
        <taxon>Weeksellaceae</taxon>
        <taxon>Chishuiella</taxon>
    </lineage>
</organism>
<dbReference type="STRING" id="1434701.SAMN05443634_1193"/>
<dbReference type="InterPro" id="IPR050553">
    <property type="entry name" value="Thioredoxin_ResA/DsbE_sf"/>
</dbReference>
<evidence type="ECO:0000313" key="4">
    <source>
        <dbReference type="Proteomes" id="UP000184120"/>
    </source>
</evidence>
<dbReference type="PROSITE" id="PS51352">
    <property type="entry name" value="THIOREDOXIN_2"/>
    <property type="match status" value="1"/>
</dbReference>
<dbReference type="CDD" id="cd02966">
    <property type="entry name" value="TlpA_like_family"/>
    <property type="match status" value="1"/>
</dbReference>
<protein>
    <submittedName>
        <fullName evidence="3">AhpC/TSA family protein</fullName>
    </submittedName>
    <submittedName>
        <fullName evidence="2">Thiol:disulfide interchange protein</fullName>
    </submittedName>
</protein>
<accession>A0A1M7D5L7</accession>
<reference evidence="2" key="1">
    <citation type="journal article" date="2014" name="Int. J. Syst. Evol. Microbiol.">
        <title>Complete genome of a new Firmicutes species belonging to the dominant human colonic microbiota ('Ruminococcus bicirculans') reveals two chromosomes and a selective capacity to utilize plant glucans.</title>
        <authorList>
            <consortium name="NISC Comparative Sequencing Program"/>
            <person name="Wegmann U."/>
            <person name="Louis P."/>
            <person name="Goesmann A."/>
            <person name="Henrissat B."/>
            <person name="Duncan S.H."/>
            <person name="Flint H.J."/>
        </authorList>
    </citation>
    <scope>NUCLEOTIDE SEQUENCE</scope>
    <source>
        <strain evidence="2">CGMCC 1.12707</strain>
    </source>
</reference>
<dbReference type="Gene3D" id="3.40.30.10">
    <property type="entry name" value="Glutaredoxin"/>
    <property type="match status" value="1"/>
</dbReference>
<feature type="domain" description="Thioredoxin" evidence="1">
    <location>
        <begin position="4"/>
        <end position="161"/>
    </location>
</feature>
<evidence type="ECO:0000259" key="1">
    <source>
        <dbReference type="PROSITE" id="PS51352"/>
    </source>
</evidence>
<dbReference type="GO" id="GO:0016491">
    <property type="term" value="F:oxidoreductase activity"/>
    <property type="evidence" value="ECO:0007669"/>
    <property type="project" value="InterPro"/>
</dbReference>
<evidence type="ECO:0000313" key="5">
    <source>
        <dbReference type="Proteomes" id="UP000650994"/>
    </source>
</evidence>
<proteinExistence type="predicted"/>
<dbReference type="PANTHER" id="PTHR42852:SF17">
    <property type="entry name" value="THIOREDOXIN-LIKE PROTEIN HI_1115"/>
    <property type="match status" value="1"/>
</dbReference>
<reference evidence="3" key="3">
    <citation type="submission" date="2016-11" db="EMBL/GenBank/DDBJ databases">
        <authorList>
            <person name="Jaros S."/>
            <person name="Januszkiewicz K."/>
            <person name="Wedrychowicz H."/>
        </authorList>
    </citation>
    <scope>NUCLEOTIDE SEQUENCE [LARGE SCALE GENOMIC DNA]</scope>
    <source>
        <strain evidence="3">DSM 27989</strain>
    </source>
</reference>
<evidence type="ECO:0000313" key="3">
    <source>
        <dbReference type="EMBL" id="SHL74740.1"/>
    </source>
</evidence>
<dbReference type="Proteomes" id="UP000184120">
    <property type="component" value="Unassembled WGS sequence"/>
</dbReference>
<reference evidence="4" key="2">
    <citation type="submission" date="2016-11" db="EMBL/GenBank/DDBJ databases">
        <authorList>
            <person name="Varghese N."/>
            <person name="Submissions S."/>
        </authorList>
    </citation>
    <scope>NUCLEOTIDE SEQUENCE [LARGE SCALE GENOMIC DNA]</scope>
    <source>
        <strain evidence="4">DSM 27989</strain>
    </source>
</reference>
<name>A0A1M7D5L7_9FLAO</name>
<evidence type="ECO:0000313" key="2">
    <source>
        <dbReference type="EMBL" id="GGF11227.1"/>
    </source>
</evidence>
<dbReference type="GO" id="GO:0016209">
    <property type="term" value="F:antioxidant activity"/>
    <property type="evidence" value="ECO:0007669"/>
    <property type="project" value="InterPro"/>
</dbReference>
<dbReference type="EMBL" id="BMFL01000033">
    <property type="protein sequence ID" value="GGF11227.1"/>
    <property type="molecule type" value="Genomic_DNA"/>
</dbReference>
<dbReference type="Proteomes" id="UP000650994">
    <property type="component" value="Unassembled WGS sequence"/>
</dbReference>
<dbReference type="InterPro" id="IPR013766">
    <property type="entry name" value="Thioredoxin_domain"/>
</dbReference>
<dbReference type="EMBL" id="FRBH01000019">
    <property type="protein sequence ID" value="SHL74740.1"/>
    <property type="molecule type" value="Genomic_DNA"/>
</dbReference>
<dbReference type="Pfam" id="PF00578">
    <property type="entry name" value="AhpC-TSA"/>
    <property type="match status" value="1"/>
</dbReference>
<dbReference type="AlphaFoldDB" id="A0A1M7D5L7"/>
<gene>
    <name evidence="2" type="ORF">GCM10010984_30370</name>
    <name evidence="3" type="ORF">SAMN05443634_1193</name>
</gene>
<dbReference type="OrthoDB" id="9815205at2"/>
<dbReference type="RefSeq" id="WP_072934113.1">
    <property type="nucleotide sequence ID" value="NZ_BMFL01000033.1"/>
</dbReference>
<reference evidence="2" key="5">
    <citation type="submission" date="2024-05" db="EMBL/GenBank/DDBJ databases">
        <authorList>
            <person name="Sun Q."/>
            <person name="Zhou Y."/>
        </authorList>
    </citation>
    <scope>NUCLEOTIDE SEQUENCE</scope>
    <source>
        <strain evidence="2">CGMCC 1.12707</strain>
    </source>
</reference>
<keyword evidence="5" id="KW-1185">Reference proteome</keyword>
<sequence>MKLFSILSIITILSFSNVKAQKVEQLKYEQLQEKITSFKQQVVVVNFWATWCAPCIEEIPAFMEVNEQYKNNPNFKMLLVSLDKPKVMESVKKFIKEKNINAEVVLLDDWKRMNEWLPAFDASWSSNIPVTFIYNNGQKVAFHDQPMTKFELEDYINEYLK</sequence>
<reference evidence="5" key="4">
    <citation type="journal article" date="2019" name="Int. J. Syst. Evol. Microbiol.">
        <title>The Global Catalogue of Microorganisms (GCM) 10K type strain sequencing project: providing services to taxonomists for standard genome sequencing and annotation.</title>
        <authorList>
            <consortium name="The Broad Institute Genomics Platform"/>
            <consortium name="The Broad Institute Genome Sequencing Center for Infectious Disease"/>
            <person name="Wu L."/>
            <person name="Ma J."/>
        </authorList>
    </citation>
    <scope>NUCLEOTIDE SEQUENCE [LARGE SCALE GENOMIC DNA]</scope>
    <source>
        <strain evidence="5">CGMCC 1.12707</strain>
    </source>
</reference>
<dbReference type="InterPro" id="IPR036249">
    <property type="entry name" value="Thioredoxin-like_sf"/>
</dbReference>
<dbReference type="InterPro" id="IPR000866">
    <property type="entry name" value="AhpC/TSA"/>
</dbReference>
<dbReference type="PANTHER" id="PTHR42852">
    <property type="entry name" value="THIOL:DISULFIDE INTERCHANGE PROTEIN DSBE"/>
    <property type="match status" value="1"/>
</dbReference>
<dbReference type="SUPFAM" id="SSF52833">
    <property type="entry name" value="Thioredoxin-like"/>
    <property type="match status" value="1"/>
</dbReference>